<evidence type="ECO:0000256" key="4">
    <source>
        <dbReference type="ARBA" id="ARBA00022475"/>
    </source>
</evidence>
<dbReference type="InterPro" id="IPR012340">
    <property type="entry name" value="NA-bd_OB-fold"/>
</dbReference>
<dbReference type="GO" id="GO:0005524">
    <property type="term" value="F:ATP binding"/>
    <property type="evidence" value="ECO:0007669"/>
    <property type="project" value="UniProtKB-KW"/>
</dbReference>
<dbReference type="InterPro" id="IPR017871">
    <property type="entry name" value="ABC_transporter-like_CS"/>
</dbReference>
<evidence type="ECO:0000313" key="10">
    <source>
        <dbReference type="EMBL" id="OAM77613.1"/>
    </source>
</evidence>
<dbReference type="Gene3D" id="2.40.50.140">
    <property type="entry name" value="Nucleic acid-binding proteins"/>
    <property type="match status" value="1"/>
</dbReference>
<evidence type="ECO:0000256" key="6">
    <source>
        <dbReference type="ARBA" id="ARBA00022840"/>
    </source>
</evidence>
<dbReference type="InterPro" id="IPR013611">
    <property type="entry name" value="Transp-assoc_OB_typ2"/>
</dbReference>
<dbReference type="Gene3D" id="2.40.50.100">
    <property type="match status" value="1"/>
</dbReference>
<dbReference type="SUPFAM" id="SSF52540">
    <property type="entry name" value="P-loop containing nucleoside triphosphate hydrolases"/>
    <property type="match status" value="1"/>
</dbReference>
<dbReference type="AlphaFoldDB" id="A0A178HXQ4"/>
<comment type="similarity">
    <text evidence="2">Belongs to the ABC transporter superfamily.</text>
</comment>
<reference evidence="10 11" key="1">
    <citation type="submission" date="2016-03" db="EMBL/GenBank/DDBJ databases">
        <title>Genome sequencing of Devosia sp. S37.</title>
        <authorList>
            <person name="Mohd Nor M."/>
        </authorList>
    </citation>
    <scope>NUCLEOTIDE SEQUENCE [LARGE SCALE GENOMIC DNA]</scope>
    <source>
        <strain evidence="10 11">S37</strain>
    </source>
</reference>
<dbReference type="GO" id="GO:0140359">
    <property type="term" value="F:ABC-type transporter activity"/>
    <property type="evidence" value="ECO:0007669"/>
    <property type="project" value="UniProtKB-ARBA"/>
</dbReference>
<evidence type="ECO:0000256" key="1">
    <source>
        <dbReference type="ARBA" id="ARBA00004417"/>
    </source>
</evidence>
<keyword evidence="11" id="KW-1185">Reference proteome</keyword>
<dbReference type="PROSITE" id="PS00211">
    <property type="entry name" value="ABC_TRANSPORTER_1"/>
    <property type="match status" value="1"/>
</dbReference>
<evidence type="ECO:0000256" key="3">
    <source>
        <dbReference type="ARBA" id="ARBA00022448"/>
    </source>
</evidence>
<dbReference type="GO" id="GO:0016887">
    <property type="term" value="F:ATP hydrolysis activity"/>
    <property type="evidence" value="ECO:0007669"/>
    <property type="project" value="InterPro"/>
</dbReference>
<dbReference type="PROSITE" id="PS50893">
    <property type="entry name" value="ABC_TRANSPORTER_2"/>
    <property type="match status" value="1"/>
</dbReference>
<dbReference type="Gene3D" id="3.40.50.300">
    <property type="entry name" value="P-loop containing nucleotide triphosphate hydrolases"/>
    <property type="match status" value="1"/>
</dbReference>
<organism evidence="10 11">
    <name type="scientific">Devosia elaeis</name>
    <dbReference type="NCBI Taxonomy" id="1770058"/>
    <lineage>
        <taxon>Bacteria</taxon>
        <taxon>Pseudomonadati</taxon>
        <taxon>Pseudomonadota</taxon>
        <taxon>Alphaproteobacteria</taxon>
        <taxon>Hyphomicrobiales</taxon>
        <taxon>Devosiaceae</taxon>
        <taxon>Devosia</taxon>
    </lineage>
</organism>
<dbReference type="STRING" id="1770058.A3840_08870"/>
<protein>
    <recommendedName>
        <fullName evidence="9">ABC transporter domain-containing protein</fullName>
    </recommendedName>
</protein>
<evidence type="ECO:0000256" key="2">
    <source>
        <dbReference type="ARBA" id="ARBA00005417"/>
    </source>
</evidence>
<dbReference type="InterPro" id="IPR008995">
    <property type="entry name" value="Mo/tungstate-bd_C_term_dom"/>
</dbReference>
<comment type="subcellular location">
    <subcellularLocation>
        <location evidence="1">Cell inner membrane</location>
        <topology evidence="1">Peripheral membrane protein</topology>
    </subcellularLocation>
</comment>
<evidence type="ECO:0000313" key="11">
    <source>
        <dbReference type="Proteomes" id="UP000078389"/>
    </source>
</evidence>
<keyword evidence="6" id="KW-0067">ATP-binding</keyword>
<dbReference type="InterPro" id="IPR003439">
    <property type="entry name" value="ABC_transporter-like_ATP-bd"/>
</dbReference>
<keyword evidence="3" id="KW-0813">Transport</keyword>
<keyword evidence="8" id="KW-0472">Membrane</keyword>
<dbReference type="Pfam" id="PF00005">
    <property type="entry name" value="ABC_tran"/>
    <property type="match status" value="1"/>
</dbReference>
<sequence length="357" mass="38745">MPNITLNSVVKTYGGKSLAVDNLTTTFPSGEFICLLGPSGCGKTTTLRMIAGLERPDSGEIRFGDEVFYSSQTGTYLRPEKRKLGLMFQSYALWPHMTVEQNVVFGLAMKRMPREDQAKRFTELAKLFHLDGLGQRYPRELSGGQQQRVALARMLAVSPDLLLLDEPLSNLDASLRLEMRAELKRLHQTLGCTVIFVTHDQLEAMTMATSIAVMNKGRIEQMAKPMDIYRHPSSHFVANFVGSPPMNMLTPGEAPGLASEMTKILGTPADRAGTVGIRPEALRLTGQPANGGLKATIDTIQPTGADWIIGLQAEGRQLFALSSEPPPADIGAEVGLNLKADGIHAFDQNGKAVGPSL</sequence>
<dbReference type="InterPro" id="IPR047641">
    <property type="entry name" value="ABC_transpr_MalK/UgpC-like"/>
</dbReference>
<gene>
    <name evidence="10" type="ORF">A3840_08870</name>
</gene>
<evidence type="ECO:0000256" key="5">
    <source>
        <dbReference type="ARBA" id="ARBA00022741"/>
    </source>
</evidence>
<feature type="domain" description="ABC transporter" evidence="9">
    <location>
        <begin position="4"/>
        <end position="241"/>
    </location>
</feature>
<dbReference type="OrthoDB" id="7817850at2"/>
<dbReference type="PANTHER" id="PTHR43875">
    <property type="entry name" value="MALTODEXTRIN IMPORT ATP-BINDING PROTEIN MSMX"/>
    <property type="match status" value="1"/>
</dbReference>
<dbReference type="SUPFAM" id="SSF50331">
    <property type="entry name" value="MOP-like"/>
    <property type="match status" value="1"/>
</dbReference>
<accession>A0A178HXQ4</accession>
<dbReference type="RefSeq" id="WP_067455030.1">
    <property type="nucleotide sequence ID" value="NZ_LVVY01000080.1"/>
</dbReference>
<name>A0A178HXQ4_9HYPH</name>
<keyword evidence="5" id="KW-0547">Nucleotide-binding</keyword>
<keyword evidence="4" id="KW-1003">Cell membrane</keyword>
<dbReference type="InterPro" id="IPR003593">
    <property type="entry name" value="AAA+_ATPase"/>
</dbReference>
<comment type="caution">
    <text evidence="10">The sequence shown here is derived from an EMBL/GenBank/DDBJ whole genome shotgun (WGS) entry which is preliminary data.</text>
</comment>
<dbReference type="FunFam" id="3.40.50.300:FF:000042">
    <property type="entry name" value="Maltose/maltodextrin ABC transporter, ATP-binding protein"/>
    <property type="match status" value="1"/>
</dbReference>
<evidence type="ECO:0000256" key="8">
    <source>
        <dbReference type="ARBA" id="ARBA00023136"/>
    </source>
</evidence>
<dbReference type="Proteomes" id="UP000078389">
    <property type="component" value="Unassembled WGS sequence"/>
</dbReference>
<dbReference type="GO" id="GO:0055052">
    <property type="term" value="C:ATP-binding cassette (ABC) transporter complex, substrate-binding subunit-containing"/>
    <property type="evidence" value="ECO:0007669"/>
    <property type="project" value="TreeGrafter"/>
</dbReference>
<keyword evidence="7" id="KW-1278">Translocase</keyword>
<dbReference type="SMART" id="SM00382">
    <property type="entry name" value="AAA"/>
    <property type="match status" value="1"/>
</dbReference>
<dbReference type="InterPro" id="IPR027417">
    <property type="entry name" value="P-loop_NTPase"/>
</dbReference>
<evidence type="ECO:0000256" key="7">
    <source>
        <dbReference type="ARBA" id="ARBA00022967"/>
    </source>
</evidence>
<dbReference type="EMBL" id="LVVY01000080">
    <property type="protein sequence ID" value="OAM77613.1"/>
    <property type="molecule type" value="Genomic_DNA"/>
</dbReference>
<evidence type="ECO:0000259" key="9">
    <source>
        <dbReference type="PROSITE" id="PS50893"/>
    </source>
</evidence>
<dbReference type="Pfam" id="PF08402">
    <property type="entry name" value="TOBE_2"/>
    <property type="match status" value="1"/>
</dbReference>
<dbReference type="PANTHER" id="PTHR43875:SF15">
    <property type="entry name" value="TREHALOSE IMPORT ATP-BINDING PROTEIN SUGC"/>
    <property type="match status" value="1"/>
</dbReference>
<proteinExistence type="inferred from homology"/>